<dbReference type="EMBL" id="FOXA01000039">
    <property type="protein sequence ID" value="SFQ13916.1"/>
    <property type="molecule type" value="Genomic_DNA"/>
</dbReference>
<dbReference type="Proteomes" id="UP000199356">
    <property type="component" value="Unassembled WGS sequence"/>
</dbReference>
<protein>
    <submittedName>
        <fullName evidence="1">Uncharacterized protein</fullName>
    </submittedName>
</protein>
<dbReference type="AlphaFoldDB" id="A0A1I5W3R3"/>
<name>A0A1I5W3R3_9RHOB</name>
<gene>
    <name evidence="1" type="ORF">SAMN04488047_13912</name>
</gene>
<sequence>MLLLMGILTPGLRHHTQRVIDLRHMFTGRRSLGSEPFRGEVNVRLGLLDRAEDRFDQ</sequence>
<accession>A0A1I5W3R3</accession>
<evidence type="ECO:0000313" key="2">
    <source>
        <dbReference type="Proteomes" id="UP000199356"/>
    </source>
</evidence>
<proteinExistence type="predicted"/>
<organism evidence="1 2">
    <name type="scientific">Tranquillimonas alkanivorans</name>
    <dbReference type="NCBI Taxonomy" id="441119"/>
    <lineage>
        <taxon>Bacteria</taxon>
        <taxon>Pseudomonadati</taxon>
        <taxon>Pseudomonadota</taxon>
        <taxon>Alphaproteobacteria</taxon>
        <taxon>Rhodobacterales</taxon>
        <taxon>Roseobacteraceae</taxon>
        <taxon>Tranquillimonas</taxon>
    </lineage>
</organism>
<evidence type="ECO:0000313" key="1">
    <source>
        <dbReference type="EMBL" id="SFQ13916.1"/>
    </source>
</evidence>
<keyword evidence="2" id="KW-1185">Reference proteome</keyword>
<reference evidence="1 2" key="1">
    <citation type="submission" date="2016-10" db="EMBL/GenBank/DDBJ databases">
        <authorList>
            <person name="de Groot N.N."/>
        </authorList>
    </citation>
    <scope>NUCLEOTIDE SEQUENCE [LARGE SCALE GENOMIC DNA]</scope>
    <source>
        <strain evidence="1 2">DSM 19547</strain>
    </source>
</reference>